<dbReference type="GO" id="GO:0006935">
    <property type="term" value="P:chemotaxis"/>
    <property type="evidence" value="ECO:0007669"/>
    <property type="project" value="UniProtKB-KW"/>
</dbReference>
<dbReference type="GO" id="GO:0071973">
    <property type="term" value="P:bacterial-type flagellum-dependent cell motility"/>
    <property type="evidence" value="ECO:0007669"/>
    <property type="project" value="InterPro"/>
</dbReference>
<dbReference type="PANTHER" id="PTHR43484:SF1">
    <property type="entry name" value="FLAGELLAR MOTOR SWITCH PROTEIN FLIN"/>
    <property type="match status" value="1"/>
</dbReference>
<dbReference type="PANTHER" id="PTHR43484">
    <property type="match status" value="1"/>
</dbReference>
<dbReference type="Pfam" id="PF01052">
    <property type="entry name" value="FliMN_C"/>
    <property type="match status" value="1"/>
</dbReference>
<evidence type="ECO:0000259" key="7">
    <source>
        <dbReference type="Pfam" id="PF01052"/>
    </source>
</evidence>
<dbReference type="GO" id="GO:0005886">
    <property type="term" value="C:plasma membrane"/>
    <property type="evidence" value="ECO:0007669"/>
    <property type="project" value="UniProtKB-SubCell"/>
</dbReference>
<proteinExistence type="inferred from homology"/>
<dbReference type="SUPFAM" id="SSF103039">
    <property type="entry name" value="CheC-like"/>
    <property type="match status" value="1"/>
</dbReference>
<dbReference type="Gene3D" id="2.30.330.10">
    <property type="entry name" value="SpoA-like"/>
    <property type="match status" value="1"/>
</dbReference>
<dbReference type="GO" id="GO:0009425">
    <property type="term" value="C:bacterial-type flagellum basal body"/>
    <property type="evidence" value="ECO:0007669"/>
    <property type="project" value="InterPro"/>
</dbReference>
<keyword evidence="5" id="KW-0283">Flagellar rotation</keyword>
<evidence type="ECO:0000256" key="5">
    <source>
        <dbReference type="ARBA" id="ARBA00022779"/>
    </source>
</evidence>
<dbReference type="InterPro" id="IPR036429">
    <property type="entry name" value="SpoA-like_sf"/>
</dbReference>
<evidence type="ECO:0000256" key="6">
    <source>
        <dbReference type="ARBA" id="ARBA00023136"/>
    </source>
</evidence>
<dbReference type="InterPro" id="IPR028976">
    <property type="entry name" value="CheC-like_sf"/>
</dbReference>
<keyword evidence="8" id="KW-0966">Cell projection</keyword>
<dbReference type="EMBL" id="QJKD01000022">
    <property type="protein sequence ID" value="PXX45823.1"/>
    <property type="molecule type" value="Genomic_DNA"/>
</dbReference>
<name>A0A2V3XW00_9FIRM</name>
<feature type="domain" description="Flagellar motor switch protein FliN-like C-terminal" evidence="7">
    <location>
        <begin position="244"/>
        <end position="314"/>
    </location>
</feature>
<evidence type="ECO:0000256" key="1">
    <source>
        <dbReference type="ARBA" id="ARBA00004413"/>
    </source>
</evidence>
<organism evidence="8 9">
    <name type="scientific">Hungatella effluvii</name>
    <dbReference type="NCBI Taxonomy" id="1096246"/>
    <lineage>
        <taxon>Bacteria</taxon>
        <taxon>Bacillati</taxon>
        <taxon>Bacillota</taxon>
        <taxon>Clostridia</taxon>
        <taxon>Lachnospirales</taxon>
        <taxon>Lachnospiraceae</taxon>
        <taxon>Hungatella</taxon>
    </lineage>
</organism>
<dbReference type="AlphaFoldDB" id="A0A2V3XW00"/>
<protein>
    <submittedName>
        <fullName evidence="8">Flagellar motor switch protein FliN</fullName>
    </submittedName>
</protein>
<gene>
    <name evidence="8" type="ORF">DFR60_1228</name>
</gene>
<keyword evidence="4" id="KW-0145">Chemotaxis</keyword>
<dbReference type="RefSeq" id="WP_110325967.1">
    <property type="nucleotide sequence ID" value="NZ_QJKD01000022.1"/>
</dbReference>
<comment type="caution">
    <text evidence="8">The sequence shown here is derived from an EMBL/GenBank/DDBJ whole genome shotgun (WGS) entry which is preliminary data.</text>
</comment>
<accession>A0A2V3XW00</accession>
<keyword evidence="8" id="KW-0969">Cilium</keyword>
<comment type="similarity">
    <text evidence="2">Belongs to the FliN/MopA/SpaO family.</text>
</comment>
<dbReference type="PRINTS" id="PR00956">
    <property type="entry name" value="FLGMOTORFLIN"/>
</dbReference>
<evidence type="ECO:0000256" key="4">
    <source>
        <dbReference type="ARBA" id="ARBA00022500"/>
    </source>
</evidence>
<evidence type="ECO:0000256" key="3">
    <source>
        <dbReference type="ARBA" id="ARBA00022475"/>
    </source>
</evidence>
<keyword evidence="8" id="KW-0282">Flagellum</keyword>
<keyword evidence="3" id="KW-1003">Cell membrane</keyword>
<evidence type="ECO:0000256" key="2">
    <source>
        <dbReference type="ARBA" id="ARBA00009226"/>
    </source>
</evidence>
<dbReference type="Proteomes" id="UP000248057">
    <property type="component" value="Unassembled WGS sequence"/>
</dbReference>
<dbReference type="InterPro" id="IPR001543">
    <property type="entry name" value="FliN-like_C"/>
</dbReference>
<reference evidence="8 9" key="1">
    <citation type="submission" date="2018-05" db="EMBL/GenBank/DDBJ databases">
        <title>Genomic Encyclopedia of Type Strains, Phase IV (KMG-IV): sequencing the most valuable type-strain genomes for metagenomic binning, comparative biology and taxonomic classification.</title>
        <authorList>
            <person name="Goeker M."/>
        </authorList>
    </citation>
    <scope>NUCLEOTIDE SEQUENCE [LARGE SCALE GENOMIC DNA]</scope>
    <source>
        <strain evidence="8 9">DSM 24995</strain>
    </source>
</reference>
<dbReference type="SUPFAM" id="SSF101801">
    <property type="entry name" value="Surface presentation of antigens (SPOA)"/>
    <property type="match status" value="1"/>
</dbReference>
<dbReference type="GO" id="GO:0003774">
    <property type="term" value="F:cytoskeletal motor activity"/>
    <property type="evidence" value="ECO:0007669"/>
    <property type="project" value="InterPro"/>
</dbReference>
<dbReference type="InterPro" id="IPR051469">
    <property type="entry name" value="FliN/MopA/SpaO"/>
</dbReference>
<keyword evidence="6" id="KW-0472">Membrane</keyword>
<sequence>MGYLDQEALTELLEMEAVPVCNTLASLLGRNARATVTELGETDMEALAEYLPHFNVVIEAERTAEGLRVPQLYVFDRADMVKISNFIMGLPVNTESPLDEIALSTLKEVASQCMGAAMDDLGDFLGREMGEVLTRVTAFDSAERILDTIRRWDREQQLVLIRLHLEIDGVLAAEVIGIATEELQEIFGIPVIGQETAAEEPVQAEDLAFKKKEKTVSFREVSFPEFKYVPVDNQVESIGEERKKLREITLDVSVRIGGTVCSVKDILALQKGQILTLDKQAGSPADVVVNGKLIGKGDVLVTDEKFAARIIEIVGKRD</sequence>
<evidence type="ECO:0000313" key="8">
    <source>
        <dbReference type="EMBL" id="PXX45823.1"/>
    </source>
</evidence>
<comment type="subcellular location">
    <subcellularLocation>
        <location evidence="1">Cell membrane</location>
        <topology evidence="1">Peripheral membrane protein</topology>
        <orientation evidence="1">Cytoplasmic side</orientation>
    </subcellularLocation>
</comment>
<keyword evidence="9" id="KW-1185">Reference proteome</keyword>
<dbReference type="Gene3D" id="3.40.1550.10">
    <property type="entry name" value="CheC-like"/>
    <property type="match status" value="1"/>
</dbReference>
<dbReference type="GeneID" id="86064527"/>
<dbReference type="InterPro" id="IPR001172">
    <property type="entry name" value="FliN_T3SS_HrcQb"/>
</dbReference>
<evidence type="ECO:0000313" key="9">
    <source>
        <dbReference type="Proteomes" id="UP000248057"/>
    </source>
</evidence>